<evidence type="ECO:0000256" key="3">
    <source>
        <dbReference type="ARBA" id="ARBA00022989"/>
    </source>
</evidence>
<comment type="subcellular location">
    <subcellularLocation>
        <location evidence="5">Cell membrane</location>
        <topology evidence="5">Multi-pass membrane protein</topology>
    </subcellularLocation>
    <subcellularLocation>
        <location evidence="1">Membrane</location>
        <topology evidence="1">Multi-pass membrane protein</topology>
    </subcellularLocation>
</comment>
<accession>A0A1B1AEV6</accession>
<dbReference type="EMBL" id="CP013244">
    <property type="protein sequence ID" value="ANP45106.1"/>
    <property type="molecule type" value="Genomic_DNA"/>
</dbReference>
<dbReference type="AlphaFoldDB" id="A0A1B1AEV6"/>
<evidence type="ECO:0000256" key="2">
    <source>
        <dbReference type="ARBA" id="ARBA00022692"/>
    </source>
</evidence>
<organism evidence="6 7">
    <name type="scientific">Candidatus Viadribacter manganicus</name>
    <dbReference type="NCBI Taxonomy" id="1759059"/>
    <lineage>
        <taxon>Bacteria</taxon>
        <taxon>Pseudomonadati</taxon>
        <taxon>Pseudomonadota</taxon>
        <taxon>Alphaproteobacteria</taxon>
        <taxon>Hyphomonadales</taxon>
        <taxon>Hyphomonadaceae</taxon>
        <taxon>Candidatus Viadribacter</taxon>
    </lineage>
</organism>
<keyword evidence="7" id="KW-1185">Reference proteome</keyword>
<keyword evidence="5" id="KW-1003">Cell membrane</keyword>
<feature type="transmembrane region" description="Helical" evidence="5">
    <location>
        <begin position="93"/>
        <end position="109"/>
    </location>
</feature>
<gene>
    <name evidence="6" type="ORF">ATE48_03815</name>
</gene>
<evidence type="ECO:0000256" key="5">
    <source>
        <dbReference type="RuleBase" id="RU363041"/>
    </source>
</evidence>
<reference evidence="6 7" key="1">
    <citation type="submission" date="2015-11" db="EMBL/GenBank/DDBJ databases">
        <title>Whole-Genome Sequence of Candidatus Oderbacter manganicum from the National Park Lower Oder Valley, Germany.</title>
        <authorList>
            <person name="Braun B."/>
            <person name="Liere K."/>
            <person name="Szewzyk U."/>
        </authorList>
    </citation>
    <scope>NUCLEOTIDE SEQUENCE [LARGE SCALE GENOMIC DNA]</scope>
    <source>
        <strain evidence="6 7">OTSz_A_272</strain>
    </source>
</reference>
<proteinExistence type="inferred from homology"/>
<dbReference type="OrthoDB" id="8478323at2"/>
<comment type="similarity">
    <text evidence="5">Belongs to the 4-toluene sulfonate uptake permease (TSUP) (TC 2.A.102) family.</text>
</comment>
<feature type="transmembrane region" description="Helical" evidence="5">
    <location>
        <begin position="192"/>
        <end position="213"/>
    </location>
</feature>
<evidence type="ECO:0000313" key="6">
    <source>
        <dbReference type="EMBL" id="ANP45106.1"/>
    </source>
</evidence>
<dbReference type="Pfam" id="PF01925">
    <property type="entry name" value="TauE"/>
    <property type="match status" value="1"/>
</dbReference>
<feature type="transmembrane region" description="Helical" evidence="5">
    <location>
        <begin position="69"/>
        <end position="87"/>
    </location>
</feature>
<dbReference type="GO" id="GO:0005886">
    <property type="term" value="C:plasma membrane"/>
    <property type="evidence" value="ECO:0007669"/>
    <property type="project" value="UniProtKB-SubCell"/>
</dbReference>
<keyword evidence="4 5" id="KW-0472">Membrane</keyword>
<dbReference type="InParanoid" id="A0A1B1AEV6"/>
<name>A0A1B1AEV6_9PROT</name>
<evidence type="ECO:0000256" key="1">
    <source>
        <dbReference type="ARBA" id="ARBA00004141"/>
    </source>
</evidence>
<dbReference type="InterPro" id="IPR002781">
    <property type="entry name" value="TM_pro_TauE-like"/>
</dbReference>
<evidence type="ECO:0000256" key="4">
    <source>
        <dbReference type="ARBA" id="ARBA00023136"/>
    </source>
</evidence>
<dbReference type="Proteomes" id="UP000092498">
    <property type="component" value="Chromosome"/>
</dbReference>
<feature type="transmembrane region" description="Helical" evidence="5">
    <location>
        <begin position="225"/>
        <end position="247"/>
    </location>
</feature>
<keyword evidence="3 5" id="KW-1133">Transmembrane helix</keyword>
<protein>
    <recommendedName>
        <fullName evidence="5">Probable membrane transporter protein</fullName>
    </recommendedName>
</protein>
<feature type="transmembrane region" description="Helical" evidence="5">
    <location>
        <begin position="121"/>
        <end position="144"/>
    </location>
</feature>
<feature type="transmembrane region" description="Helical" evidence="5">
    <location>
        <begin position="28"/>
        <end position="48"/>
    </location>
</feature>
<dbReference type="STRING" id="1759059.ATE48_03815"/>
<keyword evidence="2 5" id="KW-0812">Transmembrane</keyword>
<evidence type="ECO:0000313" key="7">
    <source>
        <dbReference type="Proteomes" id="UP000092498"/>
    </source>
</evidence>
<sequence length="248" mass="26449">MTHVLLLILVLITATVSGVFGMAGGLMLMGGLTLAMPVSAAMVTHGAVQFVSNGWRALLHRAHIDWRTIVMYGIGSALAAGVLASVTYEPTKAWVYLMLGLVPGLAWLPKGQFHLDAAKPVHAVACGLFVTDLNVIAGVSGPLLDVFFVRTNLSRHAIVATKAATQAFSHTVKMIFYGVPLITAVETGLPPLWFFLVAAPLAMIGAWLGGKVLDRMSDVNFLNYTRWIVTALGVIYLIQAFALFATAS</sequence>
<dbReference type="KEGG" id="cbot:ATE48_03815"/>
<dbReference type="RefSeq" id="WP_066767970.1">
    <property type="nucleotide sequence ID" value="NZ_CP013244.1"/>
</dbReference>